<evidence type="ECO:0000256" key="1">
    <source>
        <dbReference type="SAM" id="Phobius"/>
    </source>
</evidence>
<keyword evidence="1" id="KW-1133">Transmembrane helix</keyword>
<dbReference type="PROSITE" id="PS51257">
    <property type="entry name" value="PROKAR_LIPOPROTEIN"/>
    <property type="match status" value="1"/>
</dbReference>
<sequence length="194" mass="22619">MTSSFGKQPPSSALAGGCLNFKLYTSRILAKIIVVYGENFDSWYILLDIFLSIATAVASIFLLKIISTDISTQWFYSKVELRIFIFQIILYRQTTKVPLTEDLSLLLEIHRSNIYIFGGHILDYHLKRLLNLKPYALFKSWKIVENIHIISLKTIHSSPLVCAHMNKRRSMLKAVRHFRKKSRHRLSYHHCSYN</sequence>
<evidence type="ECO:0000313" key="3">
    <source>
        <dbReference type="Proteomes" id="UP001162480"/>
    </source>
</evidence>
<name>A0AA36B8J4_OCTVU</name>
<gene>
    <name evidence="2" type="ORF">OCTVUL_1B026958</name>
</gene>
<keyword evidence="1" id="KW-0812">Transmembrane</keyword>
<evidence type="ECO:0000313" key="2">
    <source>
        <dbReference type="EMBL" id="CAI9728687.1"/>
    </source>
</evidence>
<feature type="transmembrane region" description="Helical" evidence="1">
    <location>
        <begin position="43"/>
        <end position="63"/>
    </location>
</feature>
<dbReference type="EMBL" id="OX597823">
    <property type="protein sequence ID" value="CAI9728687.1"/>
    <property type="molecule type" value="Genomic_DNA"/>
</dbReference>
<dbReference type="AlphaFoldDB" id="A0AA36B8J4"/>
<organism evidence="2 3">
    <name type="scientific">Octopus vulgaris</name>
    <name type="common">Common octopus</name>
    <dbReference type="NCBI Taxonomy" id="6645"/>
    <lineage>
        <taxon>Eukaryota</taxon>
        <taxon>Metazoa</taxon>
        <taxon>Spiralia</taxon>
        <taxon>Lophotrochozoa</taxon>
        <taxon>Mollusca</taxon>
        <taxon>Cephalopoda</taxon>
        <taxon>Coleoidea</taxon>
        <taxon>Octopodiformes</taxon>
        <taxon>Octopoda</taxon>
        <taxon>Incirrata</taxon>
        <taxon>Octopodidae</taxon>
        <taxon>Octopus</taxon>
    </lineage>
</organism>
<accession>A0AA36B8J4</accession>
<reference evidence="2" key="1">
    <citation type="submission" date="2023-08" db="EMBL/GenBank/DDBJ databases">
        <authorList>
            <person name="Alioto T."/>
            <person name="Alioto T."/>
            <person name="Gomez Garrido J."/>
        </authorList>
    </citation>
    <scope>NUCLEOTIDE SEQUENCE</scope>
</reference>
<protein>
    <submittedName>
        <fullName evidence="2">Uncharacterized protein</fullName>
    </submittedName>
</protein>
<proteinExistence type="predicted"/>
<keyword evidence="3" id="KW-1185">Reference proteome</keyword>
<dbReference type="Proteomes" id="UP001162480">
    <property type="component" value="Chromosome 10"/>
</dbReference>
<keyword evidence="1" id="KW-0472">Membrane</keyword>